<dbReference type="PANTHER" id="PTHR33021:SF547">
    <property type="entry name" value="OS03G0758500 PROTEIN"/>
    <property type="match status" value="1"/>
</dbReference>
<dbReference type="PANTHER" id="PTHR33021">
    <property type="entry name" value="BLUE COPPER PROTEIN"/>
    <property type="match status" value="1"/>
</dbReference>
<keyword evidence="1" id="KW-1133">Transmembrane helix</keyword>
<evidence type="ECO:0000313" key="5">
    <source>
        <dbReference type="Proteomes" id="UP001202328"/>
    </source>
</evidence>
<proteinExistence type="predicted"/>
<protein>
    <recommendedName>
        <fullName evidence="3">Phytocyanin domain-containing protein</fullName>
    </recommendedName>
</protein>
<feature type="transmembrane region" description="Helical" evidence="1">
    <location>
        <begin position="152"/>
        <end position="172"/>
    </location>
</feature>
<dbReference type="Pfam" id="PF02298">
    <property type="entry name" value="Cu_bind_like"/>
    <property type="match status" value="1"/>
</dbReference>
<sequence>MTGLVIIIMATVLLMIQCDATLHTVGGTRNNGWRPNFMNYTSDWASHEEFYVGDWLYWGFSLPKINRDLYSVYEVNKTDYESCGSSRHVIAKVSRGAGRDVWELKEPRPYYFISGGGYCRQGMKLAVFVKELPPPPPPAPAKAAWKSGAPKLLNFISSLFTTVAAAAALAVLKLGVHD</sequence>
<dbReference type="Gene3D" id="2.60.40.420">
    <property type="entry name" value="Cupredoxins - blue copper proteins"/>
    <property type="match status" value="1"/>
</dbReference>
<reference evidence="4" key="1">
    <citation type="submission" date="2022-04" db="EMBL/GenBank/DDBJ databases">
        <title>A functionally conserved STORR gene fusion in Papaver species that diverged 16.8 million years ago.</title>
        <authorList>
            <person name="Catania T."/>
        </authorList>
    </citation>
    <scope>NUCLEOTIDE SEQUENCE</scope>
    <source>
        <strain evidence="4">S-188037</strain>
    </source>
</reference>
<feature type="signal peptide" evidence="2">
    <location>
        <begin position="1"/>
        <end position="20"/>
    </location>
</feature>
<name>A0AAD4T070_9MAGN</name>
<dbReference type="PROSITE" id="PS51485">
    <property type="entry name" value="PHYTOCYANIN"/>
    <property type="match status" value="1"/>
</dbReference>
<keyword evidence="1" id="KW-0812">Transmembrane</keyword>
<evidence type="ECO:0000313" key="4">
    <source>
        <dbReference type="EMBL" id="KAI3932609.1"/>
    </source>
</evidence>
<dbReference type="EMBL" id="JAJJMB010006998">
    <property type="protein sequence ID" value="KAI3932609.1"/>
    <property type="molecule type" value="Genomic_DNA"/>
</dbReference>
<accession>A0AAD4T070</accession>
<evidence type="ECO:0000259" key="3">
    <source>
        <dbReference type="PROSITE" id="PS51485"/>
    </source>
</evidence>
<dbReference type="GO" id="GO:0005886">
    <property type="term" value="C:plasma membrane"/>
    <property type="evidence" value="ECO:0007669"/>
    <property type="project" value="TreeGrafter"/>
</dbReference>
<evidence type="ECO:0000256" key="2">
    <source>
        <dbReference type="SAM" id="SignalP"/>
    </source>
</evidence>
<organism evidence="4 5">
    <name type="scientific">Papaver atlanticum</name>
    <dbReference type="NCBI Taxonomy" id="357466"/>
    <lineage>
        <taxon>Eukaryota</taxon>
        <taxon>Viridiplantae</taxon>
        <taxon>Streptophyta</taxon>
        <taxon>Embryophyta</taxon>
        <taxon>Tracheophyta</taxon>
        <taxon>Spermatophyta</taxon>
        <taxon>Magnoliopsida</taxon>
        <taxon>Ranunculales</taxon>
        <taxon>Papaveraceae</taxon>
        <taxon>Papaveroideae</taxon>
        <taxon>Papaver</taxon>
    </lineage>
</organism>
<evidence type="ECO:0000256" key="1">
    <source>
        <dbReference type="SAM" id="Phobius"/>
    </source>
</evidence>
<feature type="domain" description="Phytocyanin" evidence="3">
    <location>
        <begin position="21"/>
        <end position="131"/>
    </location>
</feature>
<gene>
    <name evidence="4" type="ORF">MKW98_012580</name>
</gene>
<dbReference type="AlphaFoldDB" id="A0AAD4T070"/>
<dbReference type="InterPro" id="IPR039391">
    <property type="entry name" value="Phytocyanin-like"/>
</dbReference>
<keyword evidence="2" id="KW-0732">Signal</keyword>
<comment type="caution">
    <text evidence="4">The sequence shown here is derived from an EMBL/GenBank/DDBJ whole genome shotgun (WGS) entry which is preliminary data.</text>
</comment>
<feature type="chain" id="PRO_5042003368" description="Phytocyanin domain-containing protein" evidence="2">
    <location>
        <begin position="21"/>
        <end position="178"/>
    </location>
</feature>
<keyword evidence="1" id="KW-0472">Membrane</keyword>
<dbReference type="SUPFAM" id="SSF49503">
    <property type="entry name" value="Cupredoxins"/>
    <property type="match status" value="1"/>
</dbReference>
<dbReference type="InterPro" id="IPR008972">
    <property type="entry name" value="Cupredoxin"/>
</dbReference>
<dbReference type="InterPro" id="IPR003245">
    <property type="entry name" value="Phytocyanin_dom"/>
</dbReference>
<keyword evidence="5" id="KW-1185">Reference proteome</keyword>
<dbReference type="GO" id="GO:0009055">
    <property type="term" value="F:electron transfer activity"/>
    <property type="evidence" value="ECO:0007669"/>
    <property type="project" value="InterPro"/>
</dbReference>
<dbReference type="Proteomes" id="UP001202328">
    <property type="component" value="Unassembled WGS sequence"/>
</dbReference>